<protein>
    <submittedName>
        <fullName evidence="2">Uncharacterized protein</fullName>
    </submittedName>
</protein>
<dbReference type="EMBL" id="ABCS01000115">
    <property type="protein sequence ID" value="EDM74781.1"/>
    <property type="molecule type" value="Genomic_DNA"/>
</dbReference>
<dbReference type="STRING" id="391625.PPSIR1_11000"/>
<feature type="compositionally biased region" description="Pro residues" evidence="1">
    <location>
        <begin position="259"/>
        <end position="268"/>
    </location>
</feature>
<dbReference type="Proteomes" id="UP000005801">
    <property type="component" value="Unassembled WGS sequence"/>
</dbReference>
<keyword evidence="3" id="KW-1185">Reference proteome</keyword>
<comment type="caution">
    <text evidence="2">The sequence shown here is derived from an EMBL/GenBank/DDBJ whole genome shotgun (WGS) entry which is preliminary data.</text>
</comment>
<feature type="region of interest" description="Disordered" evidence="1">
    <location>
        <begin position="244"/>
        <end position="301"/>
    </location>
</feature>
<evidence type="ECO:0000313" key="2">
    <source>
        <dbReference type="EMBL" id="EDM74781.1"/>
    </source>
</evidence>
<feature type="compositionally biased region" description="Basic and acidic residues" evidence="1">
    <location>
        <begin position="269"/>
        <end position="281"/>
    </location>
</feature>
<reference evidence="2 3" key="1">
    <citation type="submission" date="2007-06" db="EMBL/GenBank/DDBJ databases">
        <authorList>
            <person name="Shimkets L."/>
            <person name="Ferriera S."/>
            <person name="Johnson J."/>
            <person name="Kravitz S."/>
            <person name="Beeson K."/>
            <person name="Sutton G."/>
            <person name="Rogers Y.-H."/>
            <person name="Friedman R."/>
            <person name="Frazier M."/>
            <person name="Venter J.C."/>
        </authorList>
    </citation>
    <scope>NUCLEOTIDE SEQUENCE [LARGE SCALE GENOMIC DNA]</scope>
    <source>
        <strain evidence="2 3">SIR-1</strain>
    </source>
</reference>
<evidence type="ECO:0000256" key="1">
    <source>
        <dbReference type="SAM" id="MobiDB-lite"/>
    </source>
</evidence>
<accession>A6GH59</accession>
<dbReference type="AlphaFoldDB" id="A6GH59"/>
<gene>
    <name evidence="2" type="ORF">PPSIR1_11000</name>
</gene>
<organism evidence="2 3">
    <name type="scientific">Plesiocystis pacifica SIR-1</name>
    <dbReference type="NCBI Taxonomy" id="391625"/>
    <lineage>
        <taxon>Bacteria</taxon>
        <taxon>Pseudomonadati</taxon>
        <taxon>Myxococcota</taxon>
        <taxon>Polyangia</taxon>
        <taxon>Nannocystales</taxon>
        <taxon>Nannocystaceae</taxon>
        <taxon>Plesiocystis</taxon>
    </lineage>
</organism>
<sequence>MGMRLETAEVANRERWKGVTAKTKMPSTPGDGELLGTLYLGRASAAFTLKLYMKSRQLGLRGHEGETTLTHRWREQGWDGSEPVLRVEATYREDGLQLRPRGAQGHDGLGFDDPAILTDPEALARLFAHAVGHPDQPQSGRYRLLDESGEVGPGWRVIQAAAEAPFERLSQVRARRQAERRERRQQAERRWVQAGGEVARFDGCDPDTTTAEVREHLSRRATQLSLDELDQALTRADALHGDLFFDEDDEAPCRDPDAPESPWPPGPRPWDERAELDERPVGARSPPRVATRAVEPDPDDP</sequence>
<proteinExistence type="predicted"/>
<name>A6GH59_9BACT</name>
<evidence type="ECO:0000313" key="3">
    <source>
        <dbReference type="Proteomes" id="UP000005801"/>
    </source>
</evidence>